<evidence type="ECO:0000313" key="1">
    <source>
        <dbReference type="EMBL" id="QDU64014.1"/>
    </source>
</evidence>
<dbReference type="RefSeq" id="WP_145261916.1">
    <property type="nucleotide sequence ID" value="NZ_CP036279.1"/>
</dbReference>
<dbReference type="Proteomes" id="UP000317093">
    <property type="component" value="Chromosome"/>
</dbReference>
<organism evidence="1 2">
    <name type="scientific">Kolteria novifilia</name>
    <dbReference type="NCBI Taxonomy" id="2527975"/>
    <lineage>
        <taxon>Bacteria</taxon>
        <taxon>Pseudomonadati</taxon>
        <taxon>Planctomycetota</taxon>
        <taxon>Planctomycetia</taxon>
        <taxon>Kolteriales</taxon>
        <taxon>Kolteriaceae</taxon>
        <taxon>Kolteria</taxon>
    </lineage>
</organism>
<protein>
    <submittedName>
        <fullName evidence="1">Uncharacterized protein</fullName>
    </submittedName>
</protein>
<accession>A0A518BAK6</accession>
<evidence type="ECO:0000313" key="2">
    <source>
        <dbReference type="Proteomes" id="UP000317093"/>
    </source>
</evidence>
<dbReference type="KEGG" id="knv:Pan216_48970"/>
<gene>
    <name evidence="1" type="ORF">Pan216_48970</name>
</gene>
<dbReference type="EMBL" id="CP036279">
    <property type="protein sequence ID" value="QDU64014.1"/>
    <property type="molecule type" value="Genomic_DNA"/>
</dbReference>
<name>A0A518BAK6_9BACT</name>
<dbReference type="OrthoDB" id="279190at2"/>
<dbReference type="AlphaFoldDB" id="A0A518BAK6"/>
<proteinExistence type="predicted"/>
<sequence>MNSEDANNTAKLYPDLLAVGGLAVGLEQALVEVGALLHVRTLDELLDPKQRKVIKGFPAYAYVERHERSSQVYIGAERRMFLFDFWQRGVTLANGATPELKKFAKSLHCWIVELVTTRELAAEFPFVKPEDSAEAFESSSEVDYTWNWYEDWIPRAHPELISFFEVAKHTHQVTVHGLVIRDGLGCDRK</sequence>
<keyword evidence="2" id="KW-1185">Reference proteome</keyword>
<reference evidence="1 2" key="1">
    <citation type="submission" date="2019-02" db="EMBL/GenBank/DDBJ databases">
        <title>Deep-cultivation of Planctomycetes and their phenomic and genomic characterization uncovers novel biology.</title>
        <authorList>
            <person name="Wiegand S."/>
            <person name="Jogler M."/>
            <person name="Boedeker C."/>
            <person name="Pinto D."/>
            <person name="Vollmers J."/>
            <person name="Rivas-Marin E."/>
            <person name="Kohn T."/>
            <person name="Peeters S.H."/>
            <person name="Heuer A."/>
            <person name="Rast P."/>
            <person name="Oberbeckmann S."/>
            <person name="Bunk B."/>
            <person name="Jeske O."/>
            <person name="Meyerdierks A."/>
            <person name="Storesund J.E."/>
            <person name="Kallscheuer N."/>
            <person name="Luecker S."/>
            <person name="Lage O.M."/>
            <person name="Pohl T."/>
            <person name="Merkel B.J."/>
            <person name="Hornburger P."/>
            <person name="Mueller R.-W."/>
            <person name="Bruemmer F."/>
            <person name="Labrenz M."/>
            <person name="Spormann A.M."/>
            <person name="Op den Camp H."/>
            <person name="Overmann J."/>
            <person name="Amann R."/>
            <person name="Jetten M.S.M."/>
            <person name="Mascher T."/>
            <person name="Medema M.H."/>
            <person name="Devos D.P."/>
            <person name="Kaster A.-K."/>
            <person name="Ovreas L."/>
            <person name="Rohde M."/>
            <person name="Galperin M.Y."/>
            <person name="Jogler C."/>
        </authorList>
    </citation>
    <scope>NUCLEOTIDE SEQUENCE [LARGE SCALE GENOMIC DNA]</scope>
    <source>
        <strain evidence="1 2">Pan216</strain>
    </source>
</reference>